<dbReference type="CDD" id="cd06183">
    <property type="entry name" value="cyt_b5_reduct_like"/>
    <property type="match status" value="1"/>
</dbReference>
<dbReference type="EC" id="1.7.1.3" evidence="7"/>
<dbReference type="Proteomes" id="UP000077266">
    <property type="component" value="Unassembled WGS sequence"/>
</dbReference>
<dbReference type="GO" id="GO:0008482">
    <property type="term" value="F:sulfite oxidase activity"/>
    <property type="evidence" value="ECO:0007669"/>
    <property type="project" value="TreeGrafter"/>
</dbReference>
<protein>
    <recommendedName>
        <fullName evidence="8">Nitrate reductase [NADPH]</fullName>
        <ecNumber evidence="7">1.7.1.3</ecNumber>
    </recommendedName>
</protein>
<evidence type="ECO:0000256" key="10">
    <source>
        <dbReference type="ARBA" id="ARBA00022630"/>
    </source>
</evidence>
<evidence type="ECO:0000256" key="2">
    <source>
        <dbReference type="ARBA" id="ARBA00001971"/>
    </source>
</evidence>
<dbReference type="Pfam" id="PF00174">
    <property type="entry name" value="Oxidored_molyb"/>
    <property type="match status" value="1"/>
</dbReference>
<keyword evidence="10" id="KW-0285">Flavoprotein</keyword>
<evidence type="ECO:0000256" key="12">
    <source>
        <dbReference type="ARBA" id="ARBA00022827"/>
    </source>
</evidence>
<dbReference type="InterPro" id="IPR008335">
    <property type="entry name" value="Mopterin_OxRdtase_euk"/>
</dbReference>
<keyword evidence="11" id="KW-0479">Metal-binding</keyword>
<keyword evidence="20" id="KW-1185">Reference proteome</keyword>
<keyword evidence="12" id="KW-0274">FAD</keyword>
<dbReference type="PANTHER" id="PTHR19372:SF7">
    <property type="entry name" value="SULFITE OXIDASE, MITOCHONDRIAL"/>
    <property type="match status" value="1"/>
</dbReference>
<dbReference type="SUPFAM" id="SSF52343">
    <property type="entry name" value="Ferredoxin reductase-like, C-terminal NADP-linked domain"/>
    <property type="match status" value="1"/>
</dbReference>
<feature type="region of interest" description="Disordered" evidence="16">
    <location>
        <begin position="424"/>
        <end position="444"/>
    </location>
</feature>
<dbReference type="InterPro" id="IPR017938">
    <property type="entry name" value="Riboflavin_synthase-like_b-brl"/>
</dbReference>
<reference evidence="19 20" key="1">
    <citation type="journal article" date="2016" name="Mol. Biol. Evol.">
        <title>Comparative Genomics of Early-Diverging Mushroom-Forming Fungi Provides Insights into the Origins of Lignocellulose Decay Capabilities.</title>
        <authorList>
            <person name="Nagy L.G."/>
            <person name="Riley R."/>
            <person name="Tritt A."/>
            <person name="Adam C."/>
            <person name="Daum C."/>
            <person name="Floudas D."/>
            <person name="Sun H."/>
            <person name="Yadav J.S."/>
            <person name="Pangilinan J."/>
            <person name="Larsson K.H."/>
            <person name="Matsuura K."/>
            <person name="Barry K."/>
            <person name="Labutti K."/>
            <person name="Kuo R."/>
            <person name="Ohm R.A."/>
            <person name="Bhattacharya S.S."/>
            <person name="Shirouzu T."/>
            <person name="Yoshinaga Y."/>
            <person name="Martin F.M."/>
            <person name="Grigoriev I.V."/>
            <person name="Hibbett D.S."/>
        </authorList>
    </citation>
    <scope>NUCLEOTIDE SEQUENCE [LARGE SCALE GENOMIC DNA]</scope>
    <source>
        <strain evidence="19 20">HHB12029</strain>
    </source>
</reference>
<keyword evidence="13" id="KW-0560">Oxidoreductase</keyword>
<comment type="cofactor">
    <cofactor evidence="3">
        <name>FAD</name>
        <dbReference type="ChEBI" id="CHEBI:57692"/>
    </cofactor>
</comment>
<evidence type="ECO:0000256" key="11">
    <source>
        <dbReference type="ARBA" id="ARBA00022723"/>
    </source>
</evidence>
<dbReference type="InterPro" id="IPR017927">
    <property type="entry name" value="FAD-bd_FR_type"/>
</dbReference>
<dbReference type="GO" id="GO:0030151">
    <property type="term" value="F:molybdenum ion binding"/>
    <property type="evidence" value="ECO:0007669"/>
    <property type="project" value="InterPro"/>
</dbReference>
<evidence type="ECO:0000313" key="20">
    <source>
        <dbReference type="Proteomes" id="UP000077266"/>
    </source>
</evidence>
<dbReference type="PRINTS" id="PR00407">
    <property type="entry name" value="EUMOPTERIN"/>
</dbReference>
<dbReference type="GO" id="GO:0020037">
    <property type="term" value="F:heme binding"/>
    <property type="evidence" value="ECO:0007669"/>
    <property type="project" value="TreeGrafter"/>
</dbReference>
<keyword evidence="14" id="KW-0534">Nitrate assimilation</keyword>
<evidence type="ECO:0000256" key="16">
    <source>
        <dbReference type="SAM" id="MobiDB-lite"/>
    </source>
</evidence>
<keyword evidence="9" id="KW-0500">Molybdenum</keyword>
<dbReference type="InterPro" id="IPR036374">
    <property type="entry name" value="OxRdtase_Mopterin-bd_sf"/>
</dbReference>
<dbReference type="InterPro" id="IPR008333">
    <property type="entry name" value="Cbr1-like_FAD-bd_dom"/>
</dbReference>
<dbReference type="PROSITE" id="PS50255">
    <property type="entry name" value="CYTOCHROME_B5_2"/>
    <property type="match status" value="1"/>
</dbReference>
<evidence type="ECO:0000256" key="1">
    <source>
        <dbReference type="ARBA" id="ARBA00001924"/>
    </source>
</evidence>
<dbReference type="InParanoid" id="A0A165IT69"/>
<evidence type="ECO:0000256" key="4">
    <source>
        <dbReference type="ARBA" id="ARBA00003838"/>
    </source>
</evidence>
<evidence type="ECO:0000256" key="6">
    <source>
        <dbReference type="ARBA" id="ARBA00011738"/>
    </source>
</evidence>
<dbReference type="Pfam" id="PF00173">
    <property type="entry name" value="Cyt-b5"/>
    <property type="match status" value="1"/>
</dbReference>
<dbReference type="SMART" id="SM01117">
    <property type="entry name" value="Cyt-b5"/>
    <property type="match status" value="1"/>
</dbReference>
<comment type="catalytic activity">
    <reaction evidence="15">
        <text>nitrite + NADP(+) + H2O = nitrate + NADPH + H(+)</text>
        <dbReference type="Rhea" id="RHEA:19061"/>
        <dbReference type="ChEBI" id="CHEBI:15377"/>
        <dbReference type="ChEBI" id="CHEBI:15378"/>
        <dbReference type="ChEBI" id="CHEBI:16301"/>
        <dbReference type="ChEBI" id="CHEBI:17632"/>
        <dbReference type="ChEBI" id="CHEBI:57783"/>
        <dbReference type="ChEBI" id="CHEBI:58349"/>
        <dbReference type="EC" id="1.7.1.3"/>
    </reaction>
</comment>
<evidence type="ECO:0000256" key="14">
    <source>
        <dbReference type="ARBA" id="ARBA00023063"/>
    </source>
</evidence>
<dbReference type="Gene3D" id="2.60.40.650">
    <property type="match status" value="1"/>
</dbReference>
<comment type="cofactor">
    <cofactor evidence="1">
        <name>Mo-molybdopterin</name>
        <dbReference type="ChEBI" id="CHEBI:71302"/>
    </cofactor>
</comment>
<dbReference type="SUPFAM" id="SSF63380">
    <property type="entry name" value="Riboflavin synthase domain-like"/>
    <property type="match status" value="1"/>
</dbReference>
<dbReference type="InterPro" id="IPR001199">
    <property type="entry name" value="Cyt_B5-like_heme/steroid-bd"/>
</dbReference>
<feature type="domain" description="FAD-binding FR-type" evidence="18">
    <location>
        <begin position="548"/>
        <end position="665"/>
    </location>
</feature>
<dbReference type="PANTHER" id="PTHR19372">
    <property type="entry name" value="SULFITE REDUCTASE"/>
    <property type="match status" value="1"/>
</dbReference>
<dbReference type="PROSITE" id="PS51384">
    <property type="entry name" value="FAD_FR"/>
    <property type="match status" value="1"/>
</dbReference>
<dbReference type="PRINTS" id="PR00371">
    <property type="entry name" value="FPNCR"/>
</dbReference>
<comment type="function">
    <text evidence="4">Nitrate reductase is a key enzyme involved in the first step of nitrate assimilation in plants, fungi and bacteria.</text>
</comment>
<comment type="similarity">
    <text evidence="5">Belongs to the nitrate reductase family.</text>
</comment>
<dbReference type="InterPro" id="IPR014756">
    <property type="entry name" value="Ig_E-set"/>
</dbReference>
<feature type="domain" description="Cytochrome b5 heme-binding" evidence="17">
    <location>
        <begin position="446"/>
        <end position="504"/>
    </location>
</feature>
<evidence type="ECO:0000313" key="19">
    <source>
        <dbReference type="EMBL" id="KZV93843.1"/>
    </source>
</evidence>
<accession>A0A165IT69</accession>
<name>A0A165IT69_EXIGL</name>
<dbReference type="InterPro" id="IPR036400">
    <property type="entry name" value="Cyt_B5-like_heme/steroid_sf"/>
</dbReference>
<evidence type="ECO:0000256" key="9">
    <source>
        <dbReference type="ARBA" id="ARBA00022505"/>
    </source>
</evidence>
<dbReference type="Gene3D" id="2.40.30.10">
    <property type="entry name" value="Translation factors"/>
    <property type="match status" value="1"/>
</dbReference>
<organism evidence="19 20">
    <name type="scientific">Exidia glandulosa HHB12029</name>
    <dbReference type="NCBI Taxonomy" id="1314781"/>
    <lineage>
        <taxon>Eukaryota</taxon>
        <taxon>Fungi</taxon>
        <taxon>Dikarya</taxon>
        <taxon>Basidiomycota</taxon>
        <taxon>Agaricomycotina</taxon>
        <taxon>Agaricomycetes</taxon>
        <taxon>Auriculariales</taxon>
        <taxon>Exidiaceae</taxon>
        <taxon>Exidia</taxon>
    </lineage>
</organism>
<dbReference type="Pfam" id="PF03404">
    <property type="entry name" value="Mo-co_dimer"/>
    <property type="match status" value="1"/>
</dbReference>
<evidence type="ECO:0000256" key="15">
    <source>
        <dbReference type="ARBA" id="ARBA00049155"/>
    </source>
</evidence>
<dbReference type="InterPro" id="IPR001709">
    <property type="entry name" value="Flavoprot_Pyr_Nucl_cyt_Rdtase"/>
</dbReference>
<dbReference type="GO" id="GO:0050464">
    <property type="term" value="F:nitrate reductase (NADPH) activity"/>
    <property type="evidence" value="ECO:0007669"/>
    <property type="project" value="UniProtKB-EC"/>
</dbReference>
<dbReference type="Pfam" id="PF00175">
    <property type="entry name" value="NAD_binding_1"/>
    <property type="match status" value="1"/>
</dbReference>
<dbReference type="PRINTS" id="PR00406">
    <property type="entry name" value="CYTB5RDTASE"/>
</dbReference>
<comment type="cofactor">
    <cofactor evidence="2">
        <name>heme</name>
        <dbReference type="ChEBI" id="CHEBI:30413"/>
    </cofactor>
</comment>
<dbReference type="InterPro" id="IPR000572">
    <property type="entry name" value="OxRdtase_Mopterin-bd_dom"/>
</dbReference>
<sequence length="811" mass="89809">MNASQGTPDNWIPRSQQLHRLTGKHPMNAEPDMKALYAAGMITPTKLHYVRSHGAVPCLDWNTHILSVDIDHSLRSDTFTMDELAGEGAMGQQSGGTFEVVELPVTIACTGNRRGEVNSVRRSAGFSWGASGVSTCVWRGVFARDVLRSCGLEVGLNHSGRRLYLHFEGAEDLSDGKYATSVPLMHILDPCNDVLFAFGQNGRVLHPDHGFPLRSIIPGFAGGRCIKWLSKVWISDKPSTNHYHIWDNRLLPPQVTDKKTLLARALFHHPDTECNEQALQSVICVPGHGEQILLPKEADNSTYTIRGYAYNGGGTPVNRVEISLDGGATWKYCWREFVDEPLRHGRQCWAWVFWHCDVTYSELVNTKEVIVRAWDAHQTTQPENISWNILGMMNNSWYRVKLGFEPVPGTADLALTARHPVAPGAKEGGWMKAPKEESKNPSGQDVKTFTLEEVAKHDTEKDCWIILEDKVVTSVLSWHPGGAKAITTYAGHATVDATTQYANSKRDECFIGVLSAAGVKAMREDGKRAAKELEAVKEKRAGLAVMPDTFCSAKLKSRKEVSNDTRLYTFELPKTDDGKPGKLGLPIGKHVVIAFHFKDQACTRSYTPVKPVLPHEEDGTFDLLVKTYLPTKTFPPGGTMGNFLDVLQVGQEIDVRGPTGEIEYLSHGKFSIDGNEHYFTKINLIAGGTGLTPHWQLIHAILSTADDTTEISLIDSNKSPADILMHEELEQYAAEREGQFKLWHTIGKDSKPDGWKYDARHLDEDMMREHLFPVAADVGAFMCGPPGLISKAAVPGLKAMGFKEGENMFGF</sequence>
<dbReference type="Gene3D" id="3.90.420.10">
    <property type="entry name" value="Oxidoreductase, molybdopterin-binding domain"/>
    <property type="match status" value="1"/>
</dbReference>
<dbReference type="Gene3D" id="3.10.120.10">
    <property type="entry name" value="Cytochrome b5-like heme/steroid binding domain"/>
    <property type="match status" value="1"/>
</dbReference>
<dbReference type="Gene3D" id="3.40.50.80">
    <property type="entry name" value="Nucleotide-binding domain of ferredoxin-NADP reductase (FNR) module"/>
    <property type="match status" value="1"/>
</dbReference>
<dbReference type="GO" id="GO:0042128">
    <property type="term" value="P:nitrate assimilation"/>
    <property type="evidence" value="ECO:0007669"/>
    <property type="project" value="UniProtKB-KW"/>
</dbReference>
<dbReference type="InterPro" id="IPR039261">
    <property type="entry name" value="FNR_nucleotide-bd"/>
</dbReference>
<gene>
    <name evidence="19" type="ORF">EXIGLDRAFT_709768</name>
</gene>
<dbReference type="InterPro" id="IPR001433">
    <property type="entry name" value="OxRdtase_FAD/NAD-bd"/>
</dbReference>
<dbReference type="GO" id="GO:0006790">
    <property type="term" value="P:sulfur compound metabolic process"/>
    <property type="evidence" value="ECO:0007669"/>
    <property type="project" value="TreeGrafter"/>
</dbReference>
<dbReference type="Pfam" id="PF00970">
    <property type="entry name" value="FAD_binding_6"/>
    <property type="match status" value="1"/>
</dbReference>
<dbReference type="OrthoDB" id="432685at2759"/>
<dbReference type="EMBL" id="KV425983">
    <property type="protein sequence ID" value="KZV93843.1"/>
    <property type="molecule type" value="Genomic_DNA"/>
</dbReference>
<dbReference type="AlphaFoldDB" id="A0A165IT69"/>
<evidence type="ECO:0000256" key="8">
    <source>
        <dbReference type="ARBA" id="ARBA00015499"/>
    </source>
</evidence>
<evidence type="ECO:0000256" key="3">
    <source>
        <dbReference type="ARBA" id="ARBA00001974"/>
    </source>
</evidence>
<dbReference type="SUPFAM" id="SSF81296">
    <property type="entry name" value="E set domains"/>
    <property type="match status" value="1"/>
</dbReference>
<dbReference type="STRING" id="1314781.A0A165IT69"/>
<comment type="subunit">
    <text evidence="6">Homodimer.</text>
</comment>
<dbReference type="SUPFAM" id="SSF55856">
    <property type="entry name" value="Cytochrome b5-like heme/steroid binding domain"/>
    <property type="match status" value="1"/>
</dbReference>
<dbReference type="InterPro" id="IPR005066">
    <property type="entry name" value="MoCF_OxRdtse_dimer"/>
</dbReference>
<proteinExistence type="inferred from homology"/>
<evidence type="ECO:0000259" key="17">
    <source>
        <dbReference type="PROSITE" id="PS50255"/>
    </source>
</evidence>
<evidence type="ECO:0000256" key="5">
    <source>
        <dbReference type="ARBA" id="ARBA00006253"/>
    </source>
</evidence>
<dbReference type="GO" id="GO:0043546">
    <property type="term" value="F:molybdopterin cofactor binding"/>
    <property type="evidence" value="ECO:0007669"/>
    <property type="project" value="TreeGrafter"/>
</dbReference>
<dbReference type="SUPFAM" id="SSF56524">
    <property type="entry name" value="Oxidoreductase molybdopterin-binding domain"/>
    <property type="match status" value="1"/>
</dbReference>
<evidence type="ECO:0000256" key="7">
    <source>
        <dbReference type="ARBA" id="ARBA00012673"/>
    </source>
</evidence>
<evidence type="ECO:0000256" key="13">
    <source>
        <dbReference type="ARBA" id="ARBA00023002"/>
    </source>
</evidence>
<evidence type="ECO:0000259" key="18">
    <source>
        <dbReference type="PROSITE" id="PS51384"/>
    </source>
</evidence>